<dbReference type="AlphaFoldDB" id="A0AAN6K4Q0"/>
<evidence type="ECO:0000313" key="2">
    <source>
        <dbReference type="EMBL" id="KAK0964663.1"/>
    </source>
</evidence>
<organism evidence="2 3">
    <name type="scientific">Friedmanniomyces endolithicus</name>
    <dbReference type="NCBI Taxonomy" id="329885"/>
    <lineage>
        <taxon>Eukaryota</taxon>
        <taxon>Fungi</taxon>
        <taxon>Dikarya</taxon>
        <taxon>Ascomycota</taxon>
        <taxon>Pezizomycotina</taxon>
        <taxon>Dothideomycetes</taxon>
        <taxon>Dothideomycetidae</taxon>
        <taxon>Mycosphaerellales</taxon>
        <taxon>Teratosphaeriaceae</taxon>
        <taxon>Friedmanniomyces</taxon>
    </lineage>
</organism>
<dbReference type="SUPFAM" id="SSF48403">
    <property type="entry name" value="Ankyrin repeat"/>
    <property type="match status" value="1"/>
</dbReference>
<name>A0AAN6K4Q0_9PEZI</name>
<dbReference type="PROSITE" id="PS50297">
    <property type="entry name" value="ANK_REP_REGION"/>
    <property type="match status" value="1"/>
</dbReference>
<dbReference type="Pfam" id="PF00023">
    <property type="entry name" value="Ank"/>
    <property type="match status" value="1"/>
</dbReference>
<dbReference type="PROSITE" id="PS50088">
    <property type="entry name" value="ANK_REPEAT"/>
    <property type="match status" value="1"/>
</dbReference>
<keyword evidence="1" id="KW-0040">ANK repeat</keyword>
<comment type="caution">
    <text evidence="2">The sequence shown here is derived from an EMBL/GenBank/DDBJ whole genome shotgun (WGS) entry which is preliminary data.</text>
</comment>
<accession>A0AAN6K4Q0</accession>
<feature type="non-terminal residue" evidence="2">
    <location>
        <position position="1"/>
    </location>
</feature>
<reference evidence="2" key="1">
    <citation type="submission" date="2023-06" db="EMBL/GenBank/DDBJ databases">
        <title>Black Yeasts Isolated from many extreme environments.</title>
        <authorList>
            <person name="Coleine C."/>
            <person name="Stajich J.E."/>
            <person name="Selbmann L."/>
        </authorList>
    </citation>
    <scope>NUCLEOTIDE SEQUENCE</scope>
    <source>
        <strain evidence="2">CCFEE 5200</strain>
    </source>
</reference>
<protein>
    <submittedName>
        <fullName evidence="2">Uncharacterized protein</fullName>
    </submittedName>
</protein>
<dbReference type="EMBL" id="JAUJLE010000256">
    <property type="protein sequence ID" value="KAK0964663.1"/>
    <property type="molecule type" value="Genomic_DNA"/>
</dbReference>
<gene>
    <name evidence="2" type="ORF">LTR91_018367</name>
</gene>
<evidence type="ECO:0000313" key="3">
    <source>
        <dbReference type="Proteomes" id="UP001175353"/>
    </source>
</evidence>
<proteinExistence type="predicted"/>
<dbReference type="InterPro" id="IPR002110">
    <property type="entry name" value="Ankyrin_rpt"/>
</dbReference>
<evidence type="ECO:0000256" key="1">
    <source>
        <dbReference type="PROSITE-ProRule" id="PRU00023"/>
    </source>
</evidence>
<dbReference type="Gene3D" id="1.25.40.20">
    <property type="entry name" value="Ankyrin repeat-containing domain"/>
    <property type="match status" value="1"/>
</dbReference>
<feature type="repeat" description="ANK" evidence="1">
    <location>
        <begin position="53"/>
        <end position="82"/>
    </location>
</feature>
<dbReference type="Proteomes" id="UP001175353">
    <property type="component" value="Unassembled WGS sequence"/>
</dbReference>
<sequence length="113" mass="12759">GDVKRGQILQWAVSRHEGTCEALRLFLEREGSPNQVEFAEVLPIWTYLQVLGTPLHEAVTLKKRDVVALLLEYGAGPDKQDLSGKTARMMAEELEFDSIVSLMQFQTLGLSRW</sequence>
<dbReference type="InterPro" id="IPR036770">
    <property type="entry name" value="Ankyrin_rpt-contain_sf"/>
</dbReference>
<keyword evidence="3" id="KW-1185">Reference proteome</keyword>